<feature type="transmembrane region" description="Helical" evidence="1">
    <location>
        <begin position="281"/>
        <end position="300"/>
    </location>
</feature>
<evidence type="ECO:0000259" key="2">
    <source>
        <dbReference type="Pfam" id="PF01757"/>
    </source>
</evidence>
<reference evidence="3 4" key="1">
    <citation type="journal article" date="2022" name="IScience">
        <title>An ultrasensitive nanofiber-based assay for enzymatic hydrolysis and deep-sea microbial degradation of cellulose.</title>
        <authorList>
            <person name="Tsudome M."/>
            <person name="Tachioka M."/>
            <person name="Miyazaki M."/>
            <person name="Uchimura K."/>
            <person name="Tsuda M."/>
            <person name="Takaki Y."/>
            <person name="Deguchi S."/>
        </authorList>
    </citation>
    <scope>NUCLEOTIDE SEQUENCE [LARGE SCALE GENOMIC DNA]</scope>
    <source>
        <strain evidence="3 4">GE09</strain>
    </source>
</reference>
<feature type="transmembrane region" description="Helical" evidence="1">
    <location>
        <begin position="12"/>
        <end position="34"/>
    </location>
</feature>
<evidence type="ECO:0000313" key="3">
    <source>
        <dbReference type="EMBL" id="BCD98208.1"/>
    </source>
</evidence>
<dbReference type="Pfam" id="PF01757">
    <property type="entry name" value="Acyl_transf_3"/>
    <property type="match status" value="1"/>
</dbReference>
<dbReference type="InterPro" id="IPR002656">
    <property type="entry name" value="Acyl_transf_3_dom"/>
</dbReference>
<feature type="transmembrane region" description="Helical" evidence="1">
    <location>
        <begin position="182"/>
        <end position="204"/>
    </location>
</feature>
<keyword evidence="1" id="KW-0472">Membrane</keyword>
<dbReference type="PANTHER" id="PTHR23028:SF53">
    <property type="entry name" value="ACYL_TRANSF_3 DOMAIN-CONTAINING PROTEIN"/>
    <property type="match status" value="1"/>
</dbReference>
<evidence type="ECO:0000313" key="4">
    <source>
        <dbReference type="Proteomes" id="UP001320119"/>
    </source>
</evidence>
<feature type="transmembrane region" description="Helical" evidence="1">
    <location>
        <begin position="142"/>
        <end position="162"/>
    </location>
</feature>
<gene>
    <name evidence="3" type="ORF">MARGE09_P2409</name>
</gene>
<proteinExistence type="predicted"/>
<keyword evidence="4" id="KW-1185">Reference proteome</keyword>
<feature type="transmembrane region" description="Helical" evidence="1">
    <location>
        <begin position="54"/>
        <end position="72"/>
    </location>
</feature>
<accession>A0AAN2BKL5</accession>
<dbReference type="KEGG" id="marq:MARGE09_P2409"/>
<dbReference type="Proteomes" id="UP001320119">
    <property type="component" value="Chromosome"/>
</dbReference>
<feature type="transmembrane region" description="Helical" evidence="1">
    <location>
        <begin position="111"/>
        <end position="130"/>
    </location>
</feature>
<feature type="transmembrane region" description="Helical" evidence="1">
    <location>
        <begin position="211"/>
        <end position="229"/>
    </location>
</feature>
<keyword evidence="1" id="KW-0812">Transmembrane</keyword>
<keyword evidence="1" id="KW-1133">Transmembrane helix</keyword>
<evidence type="ECO:0000256" key="1">
    <source>
        <dbReference type="SAM" id="Phobius"/>
    </source>
</evidence>
<sequence>MASVAPAVNVNARLLALDGLRFVAALAVVLYHYINRPEAADFGMLGAITQFGYLGVPLFFMISGYVIAVSAAQRSPWAFLVARAVRLYPAYWCGLAFTVAVVFLSSGKFPTLAQLLANLTLFNDVLGFANIDGVYWTLHAELRFYACVFVLLVLGVFNHYRWWLTVWLCITLVHLFTGQPFFMGWFISPIYSPFFIAGILFYLMQRGGYSWFVAMMLPACLLLALWRGFDVASSFIVDVTLLQRCICVAAVATFFAIFYCIVRSQSDKQVIVRTDIAKPLIWRRVLPVMGALTYPLYLLHNVAGKEIIDTLIPFIGEATAITLTVAFMLLCSLILVTYLEPPLARGLKRLLQGRFFPVLFFAVNRRRANIQ</sequence>
<dbReference type="GO" id="GO:0016747">
    <property type="term" value="F:acyltransferase activity, transferring groups other than amino-acyl groups"/>
    <property type="evidence" value="ECO:0007669"/>
    <property type="project" value="InterPro"/>
</dbReference>
<organism evidence="3 4">
    <name type="scientific">Marinagarivorans cellulosilyticus</name>
    <dbReference type="NCBI Taxonomy" id="2721545"/>
    <lineage>
        <taxon>Bacteria</taxon>
        <taxon>Pseudomonadati</taxon>
        <taxon>Pseudomonadota</taxon>
        <taxon>Gammaproteobacteria</taxon>
        <taxon>Cellvibrionales</taxon>
        <taxon>Cellvibrionaceae</taxon>
        <taxon>Marinagarivorans</taxon>
    </lineage>
</organism>
<feature type="transmembrane region" description="Helical" evidence="1">
    <location>
        <begin position="84"/>
        <end position="105"/>
    </location>
</feature>
<dbReference type="InterPro" id="IPR050879">
    <property type="entry name" value="Acyltransferase_3"/>
</dbReference>
<dbReference type="EMBL" id="AP023086">
    <property type="protein sequence ID" value="BCD98208.1"/>
    <property type="molecule type" value="Genomic_DNA"/>
</dbReference>
<feature type="transmembrane region" description="Helical" evidence="1">
    <location>
        <begin position="241"/>
        <end position="261"/>
    </location>
</feature>
<feature type="transmembrane region" description="Helical" evidence="1">
    <location>
        <begin position="320"/>
        <end position="339"/>
    </location>
</feature>
<dbReference type="GO" id="GO:0016020">
    <property type="term" value="C:membrane"/>
    <property type="evidence" value="ECO:0007669"/>
    <property type="project" value="TreeGrafter"/>
</dbReference>
<protein>
    <recommendedName>
        <fullName evidence="2">Acyltransferase 3 domain-containing protein</fullName>
    </recommendedName>
</protein>
<dbReference type="AlphaFoldDB" id="A0AAN2BKL5"/>
<feature type="domain" description="Acyltransferase 3" evidence="2">
    <location>
        <begin position="16"/>
        <end position="336"/>
    </location>
</feature>
<dbReference type="PANTHER" id="PTHR23028">
    <property type="entry name" value="ACETYLTRANSFERASE"/>
    <property type="match status" value="1"/>
</dbReference>
<dbReference type="GO" id="GO:0009103">
    <property type="term" value="P:lipopolysaccharide biosynthetic process"/>
    <property type="evidence" value="ECO:0007669"/>
    <property type="project" value="TreeGrafter"/>
</dbReference>
<dbReference type="RefSeq" id="WP_236982409.1">
    <property type="nucleotide sequence ID" value="NZ_AP023086.1"/>
</dbReference>
<name>A0AAN2BKL5_9GAMM</name>